<dbReference type="Pfam" id="PF04893">
    <property type="entry name" value="Yip1"/>
    <property type="match status" value="1"/>
</dbReference>
<comment type="subcellular location">
    <subcellularLocation>
        <location evidence="1">Membrane</location>
        <topology evidence="1">Multi-pass membrane protein</topology>
    </subcellularLocation>
</comment>
<dbReference type="RefSeq" id="WP_316436725.1">
    <property type="nucleotide sequence ID" value="NZ_CP053587.1"/>
</dbReference>
<feature type="transmembrane region" description="Helical" evidence="5">
    <location>
        <begin position="48"/>
        <end position="67"/>
    </location>
</feature>
<evidence type="ECO:0000256" key="3">
    <source>
        <dbReference type="ARBA" id="ARBA00022989"/>
    </source>
</evidence>
<dbReference type="EMBL" id="CP053587">
    <property type="protein sequence ID" value="WNZ27103.1"/>
    <property type="molecule type" value="Genomic_DNA"/>
</dbReference>
<dbReference type="InterPro" id="IPR006977">
    <property type="entry name" value="Yip1_dom"/>
</dbReference>
<dbReference type="GO" id="GO:0016020">
    <property type="term" value="C:membrane"/>
    <property type="evidence" value="ECO:0007669"/>
    <property type="project" value="UniProtKB-SubCell"/>
</dbReference>
<keyword evidence="3 5" id="KW-1133">Transmembrane helix</keyword>
<keyword evidence="2 5" id="KW-0812">Transmembrane</keyword>
<evidence type="ECO:0000256" key="5">
    <source>
        <dbReference type="SAM" id="Phobius"/>
    </source>
</evidence>
<dbReference type="AlphaFoldDB" id="A0AA96WKJ2"/>
<sequence>MSRNFTHSKQPDASVSVKTTLRHALALNAHFYDDAHCIPHSRRLARRIVVLAAISQAAGSLVILLLNRASPPLLLFGTLLNGFSVAAGYYLWTFAIWKIGQWLKPIDPTYNDLLSPIGFAYAPQVFNFLTLIPLLGRPIGLVLAVWSLLAVVVAIREGLDINTRSAVVISLLSWVPLQVGIGAIQLLVQ</sequence>
<proteinExistence type="predicted"/>
<feature type="transmembrane region" description="Helical" evidence="5">
    <location>
        <begin position="73"/>
        <end position="92"/>
    </location>
</feature>
<evidence type="ECO:0000256" key="2">
    <source>
        <dbReference type="ARBA" id="ARBA00022692"/>
    </source>
</evidence>
<feature type="transmembrane region" description="Helical" evidence="5">
    <location>
        <begin position="167"/>
        <end position="188"/>
    </location>
</feature>
<evidence type="ECO:0000259" key="6">
    <source>
        <dbReference type="Pfam" id="PF04893"/>
    </source>
</evidence>
<keyword evidence="4 5" id="KW-0472">Membrane</keyword>
<protein>
    <recommendedName>
        <fullName evidence="6">Yip1 domain-containing protein</fullName>
    </recommendedName>
</protein>
<feature type="domain" description="Yip1" evidence="6">
    <location>
        <begin position="69"/>
        <end position="181"/>
    </location>
</feature>
<evidence type="ECO:0000256" key="1">
    <source>
        <dbReference type="ARBA" id="ARBA00004141"/>
    </source>
</evidence>
<evidence type="ECO:0000256" key="4">
    <source>
        <dbReference type="ARBA" id="ARBA00023136"/>
    </source>
</evidence>
<organism evidence="7">
    <name type="scientific">Leptolyngbya sp. NK1-12</name>
    <dbReference type="NCBI Taxonomy" id="2547451"/>
    <lineage>
        <taxon>Bacteria</taxon>
        <taxon>Bacillati</taxon>
        <taxon>Cyanobacteriota</taxon>
        <taxon>Cyanophyceae</taxon>
        <taxon>Leptolyngbyales</taxon>
        <taxon>Leptolyngbyaceae</taxon>
        <taxon>Leptolyngbya group</taxon>
        <taxon>Leptolyngbya</taxon>
    </lineage>
</organism>
<feature type="transmembrane region" description="Helical" evidence="5">
    <location>
        <begin position="138"/>
        <end position="155"/>
    </location>
</feature>
<evidence type="ECO:0000313" key="7">
    <source>
        <dbReference type="EMBL" id="WNZ27103.1"/>
    </source>
</evidence>
<accession>A0AA96WKJ2</accession>
<gene>
    <name evidence="7" type="ORF">HJG54_29780</name>
</gene>
<reference evidence="7" key="1">
    <citation type="submission" date="2020-05" db="EMBL/GenBank/DDBJ databases">
        <authorList>
            <person name="Zhu T."/>
            <person name="Keshari N."/>
            <person name="Lu X."/>
        </authorList>
    </citation>
    <scope>NUCLEOTIDE SEQUENCE</scope>
    <source>
        <strain evidence="7">NK1-12</strain>
    </source>
</reference>
<name>A0AA96WKJ2_9CYAN</name>